<evidence type="ECO:0000259" key="11">
    <source>
        <dbReference type="PROSITE" id="PS51384"/>
    </source>
</evidence>
<dbReference type="InterPro" id="IPR017927">
    <property type="entry name" value="FAD-bd_FR_type"/>
</dbReference>
<evidence type="ECO:0000256" key="10">
    <source>
        <dbReference type="ARBA" id="ARBA00047776"/>
    </source>
</evidence>
<proteinExistence type="inferred from homology"/>
<reference evidence="13" key="1">
    <citation type="journal article" date="2019" name="Int. J. Syst. Evol. Microbiol.">
        <title>The Global Catalogue of Microorganisms (GCM) 10K type strain sequencing project: providing services to taxonomists for standard genome sequencing and annotation.</title>
        <authorList>
            <consortium name="The Broad Institute Genomics Platform"/>
            <consortium name="The Broad Institute Genome Sequencing Center for Infectious Disease"/>
            <person name="Wu L."/>
            <person name="Ma J."/>
        </authorList>
    </citation>
    <scope>NUCLEOTIDE SEQUENCE [LARGE SCALE GENOMIC DNA]</scope>
    <source>
        <strain evidence="13">CGMCC 1.16031</strain>
    </source>
</reference>
<dbReference type="Proteomes" id="UP001596364">
    <property type="component" value="Unassembled WGS sequence"/>
</dbReference>
<dbReference type="Gene3D" id="3.40.50.80">
    <property type="entry name" value="Nucleotide-binding domain of ferredoxin-NADP reductase (FNR) module"/>
    <property type="match status" value="1"/>
</dbReference>
<dbReference type="InterPro" id="IPR039261">
    <property type="entry name" value="FNR_nucleotide-bd"/>
</dbReference>
<name>A0ABW1XQI9_9ALTE</name>
<evidence type="ECO:0000256" key="7">
    <source>
        <dbReference type="ARBA" id="ARBA00022857"/>
    </source>
</evidence>
<keyword evidence="13" id="KW-1185">Reference proteome</keyword>
<protein>
    <recommendedName>
        <fullName evidence="3">ferredoxin--NADP(+) reductase</fullName>
        <ecNumber evidence="3">1.18.1.2</ecNumber>
    </recommendedName>
</protein>
<keyword evidence="7" id="KW-0521">NADP</keyword>
<dbReference type="InterPro" id="IPR001433">
    <property type="entry name" value="OxRdtase_FAD/NAD-bd"/>
</dbReference>
<dbReference type="GO" id="GO:0004324">
    <property type="term" value="F:ferredoxin-NADP+ reductase activity"/>
    <property type="evidence" value="ECO:0007669"/>
    <property type="project" value="UniProtKB-EC"/>
</dbReference>
<dbReference type="SUPFAM" id="SSF52343">
    <property type="entry name" value="Ferredoxin reductase-like, C-terminal NADP-linked domain"/>
    <property type="match status" value="1"/>
</dbReference>
<keyword evidence="4" id="KW-0285">Flavoprotein</keyword>
<evidence type="ECO:0000256" key="6">
    <source>
        <dbReference type="ARBA" id="ARBA00022827"/>
    </source>
</evidence>
<comment type="cofactor">
    <cofactor evidence="1">
        <name>FAD</name>
        <dbReference type="ChEBI" id="CHEBI:57692"/>
    </cofactor>
</comment>
<evidence type="ECO:0000313" key="13">
    <source>
        <dbReference type="Proteomes" id="UP001596364"/>
    </source>
</evidence>
<dbReference type="InterPro" id="IPR008333">
    <property type="entry name" value="Cbr1-like_FAD-bd_dom"/>
</dbReference>
<evidence type="ECO:0000256" key="3">
    <source>
        <dbReference type="ARBA" id="ARBA00013223"/>
    </source>
</evidence>
<evidence type="ECO:0000256" key="1">
    <source>
        <dbReference type="ARBA" id="ARBA00001974"/>
    </source>
</evidence>
<dbReference type="Pfam" id="PF00970">
    <property type="entry name" value="FAD_binding_6"/>
    <property type="match status" value="1"/>
</dbReference>
<evidence type="ECO:0000313" key="12">
    <source>
        <dbReference type="EMBL" id="MFC6441535.1"/>
    </source>
</evidence>
<dbReference type="InterPro" id="IPR051930">
    <property type="entry name" value="FNR_type-1"/>
</dbReference>
<dbReference type="PANTHER" id="PTHR47878:SF1">
    <property type="entry name" value="FLAVODOXIN_FERREDOXIN--NADP REDUCTASE"/>
    <property type="match status" value="1"/>
</dbReference>
<comment type="cofactor">
    <cofactor evidence="9">
        <name>[2Fe-2S] cluster</name>
        <dbReference type="ChEBI" id="CHEBI:190135"/>
    </cofactor>
</comment>
<gene>
    <name evidence="12" type="ORF">ACFP85_15385</name>
</gene>
<dbReference type="RefSeq" id="WP_131257707.1">
    <property type="nucleotide sequence ID" value="NZ_JBHSUS010000001.1"/>
</dbReference>
<dbReference type="EMBL" id="JBHSUS010000001">
    <property type="protein sequence ID" value="MFC6441535.1"/>
    <property type="molecule type" value="Genomic_DNA"/>
</dbReference>
<accession>A0ABW1XQI9</accession>
<comment type="similarity">
    <text evidence="2">Belongs to the ferredoxin--NADP reductase type 1 family.</text>
</comment>
<feature type="domain" description="FAD-binding FR-type" evidence="11">
    <location>
        <begin position="2"/>
        <end position="100"/>
    </location>
</feature>
<evidence type="ECO:0000256" key="2">
    <source>
        <dbReference type="ARBA" id="ARBA00008312"/>
    </source>
</evidence>
<dbReference type="PROSITE" id="PS51384">
    <property type="entry name" value="FAD_FR"/>
    <property type="match status" value="1"/>
</dbReference>
<organism evidence="12 13">
    <name type="scientific">Pseudobowmanella zhangzhouensis</name>
    <dbReference type="NCBI Taxonomy" id="1537679"/>
    <lineage>
        <taxon>Bacteria</taxon>
        <taxon>Pseudomonadati</taxon>
        <taxon>Pseudomonadota</taxon>
        <taxon>Gammaproteobacteria</taxon>
        <taxon>Alteromonadales</taxon>
        <taxon>Alteromonadaceae</taxon>
    </lineage>
</organism>
<dbReference type="EC" id="1.18.1.2" evidence="3"/>
<dbReference type="PRINTS" id="PR00410">
    <property type="entry name" value="PHEHYDRXLASE"/>
</dbReference>
<comment type="catalytic activity">
    <reaction evidence="10">
        <text>2 reduced [2Fe-2S]-[ferredoxin] + NADP(+) + H(+) = 2 oxidized [2Fe-2S]-[ferredoxin] + NADPH</text>
        <dbReference type="Rhea" id="RHEA:20125"/>
        <dbReference type="Rhea" id="RHEA-COMP:10000"/>
        <dbReference type="Rhea" id="RHEA-COMP:10001"/>
        <dbReference type="ChEBI" id="CHEBI:15378"/>
        <dbReference type="ChEBI" id="CHEBI:33737"/>
        <dbReference type="ChEBI" id="CHEBI:33738"/>
        <dbReference type="ChEBI" id="CHEBI:57783"/>
        <dbReference type="ChEBI" id="CHEBI:58349"/>
        <dbReference type="EC" id="1.18.1.2"/>
    </reaction>
</comment>
<evidence type="ECO:0000256" key="5">
    <source>
        <dbReference type="ARBA" id="ARBA00022741"/>
    </source>
</evidence>
<evidence type="ECO:0000256" key="9">
    <source>
        <dbReference type="ARBA" id="ARBA00034078"/>
    </source>
</evidence>
<dbReference type="PANTHER" id="PTHR47878">
    <property type="entry name" value="OXIDOREDUCTASE FAD/NAD(P)-BINDING DOMAIN PROTEIN"/>
    <property type="match status" value="1"/>
</dbReference>
<dbReference type="SUPFAM" id="SSF63380">
    <property type="entry name" value="Riboflavin synthase domain-like"/>
    <property type="match status" value="1"/>
</dbReference>
<evidence type="ECO:0000256" key="4">
    <source>
        <dbReference type="ARBA" id="ARBA00022630"/>
    </source>
</evidence>
<dbReference type="InterPro" id="IPR033892">
    <property type="entry name" value="FNR_bac"/>
</dbReference>
<dbReference type="Gene3D" id="2.40.30.10">
    <property type="entry name" value="Translation factors"/>
    <property type="match status" value="1"/>
</dbReference>
<dbReference type="CDD" id="cd06195">
    <property type="entry name" value="FNR1"/>
    <property type="match status" value="1"/>
</dbReference>
<keyword evidence="6" id="KW-0274">FAD</keyword>
<comment type="caution">
    <text evidence="12">The sequence shown here is derived from an EMBL/GenBank/DDBJ whole genome shotgun (WGS) entry which is preliminary data.</text>
</comment>
<dbReference type="Pfam" id="PF00175">
    <property type="entry name" value="NAD_binding_1"/>
    <property type="match status" value="1"/>
</dbReference>
<evidence type="ECO:0000256" key="8">
    <source>
        <dbReference type="ARBA" id="ARBA00023002"/>
    </source>
</evidence>
<keyword evidence="5" id="KW-0547">Nucleotide-binding</keyword>
<dbReference type="InterPro" id="IPR017938">
    <property type="entry name" value="Riboflavin_synthase-like_b-brl"/>
</dbReference>
<keyword evidence="8 12" id="KW-0560">Oxidoreductase</keyword>
<sequence>MANWHRATVQQNHAWSDNLFSLKVDYPHGDFIAGQFVRLALEVNGERVQRAYSLVNPPGVDYAEIYFTSVADGKLSPALAALQAGDSVDISYPASGFFTLEEVPQGEALWLISTGTGIGPFLSMLGTDAPWQRFNQIVLVHGVRWQRDLAYQSLIQQLQQQHPRQLDYVPVVSRESVQGALQGHLTQHLQNGAIQAQTGILINPHSQVLLCGNPQMISECKTWLLEQGLEKNLRRKPGQITTEQYW</sequence>